<reference evidence="1 2" key="1">
    <citation type="journal article" date="2019" name="J. Hered.">
        <title>An Improved Genome Assembly for Drosophila navojoa, the Basal Species in the mojavensis Cluster.</title>
        <authorList>
            <person name="Vanderlinde T."/>
            <person name="Dupim E.G."/>
            <person name="Nazario-Yepiz N.O."/>
            <person name="Carvalho A.B."/>
        </authorList>
    </citation>
    <scope>NUCLEOTIDE SEQUENCE [LARGE SCALE GENOMIC DNA]</scope>
    <source>
        <strain evidence="1">Navoj_Jal97</strain>
        <tissue evidence="1">Whole organism</tissue>
    </source>
</reference>
<dbReference type="OMA" id="QPRKVSM"/>
<accession>A0A484BFP0</accession>
<gene>
    <name evidence="1" type="ORF">AWZ03_005821</name>
</gene>
<evidence type="ECO:0000313" key="1">
    <source>
        <dbReference type="EMBL" id="TDG47677.1"/>
    </source>
</evidence>
<dbReference type="EMBL" id="LSRL02000040">
    <property type="protein sequence ID" value="TDG47677.1"/>
    <property type="molecule type" value="Genomic_DNA"/>
</dbReference>
<sequence>MNEHNTSSGCDLKEACSIRDQIELPSNNKVDDDEPFTMVNLNHNTHSSLQCIEGYSSDLFKAGPCITQYSERIVEEILNAIFAERRGHFPETSSSCDIPKFEELKQRDSVSHVDKRLQYWHDMLQTRRKMQNRVEIETGKSPEQVLFNRSSTLDNRNKETVKRLMSYAERVKPANLAKKHVSALTEREDPCTCRLMEPVPETWPQPELRGEQNVEIIGLPAVVQEELLGSDAARYQLRSWNWMNSPVLDERIDEQFSDITKVVEFFPDLQQLQVKGISINKLQSQPKVKMVGEESIHSVSTSTDKSCTAEDQMLCDDWTEPTITEFEAEPEPPELALKVNGKEYIVCEKPFTDCFEILTKFTCEPYQRRIKHVLKLQNIGKQTLSFRWSQGIYYYNRGSLLLAKDNEFFFDTDNFRLTPNQCYNLIVLYQPRKVSMAVELWRLQVEPRIFCGHHESMQLRFHGRCTPPKEYLARLRELHCKTICFANTVVMNELTGHLGGLVPLIEPPPACCPYERALDERETFNSLNPGYNCKRFDDLEVLKGMHKLLKKPREKPWDLRLETIKMLIMRIENTAEREKMFQNLMILQEPLLGAAPSMDMASRIVEQKQRTRYIYVRGAICNCIEEWEDLVFIVEESFYKPELQRYYMHLLEGGEEEEEDNEYADPIAPKAEPDPTDKIKLIPDIDLTEIVFDEKVNAAVMRKLHRSKYFRDALYIQTYSHLCNIAEDIVSVIESTELVPT</sequence>
<dbReference type="AlphaFoldDB" id="A0A484BFP0"/>
<name>A0A484BFP0_DRONA</name>
<dbReference type="Proteomes" id="UP000295192">
    <property type="component" value="Unassembled WGS sequence"/>
</dbReference>
<dbReference type="OrthoDB" id="10263316at2759"/>
<keyword evidence="2" id="KW-1185">Reference proteome</keyword>
<dbReference type="Pfam" id="PF14646">
    <property type="entry name" value="MYCBPAP"/>
    <property type="match status" value="1"/>
</dbReference>
<organism evidence="1 2">
    <name type="scientific">Drosophila navojoa</name>
    <name type="common">Fruit fly</name>
    <dbReference type="NCBI Taxonomy" id="7232"/>
    <lineage>
        <taxon>Eukaryota</taxon>
        <taxon>Metazoa</taxon>
        <taxon>Ecdysozoa</taxon>
        <taxon>Arthropoda</taxon>
        <taxon>Hexapoda</taxon>
        <taxon>Insecta</taxon>
        <taxon>Pterygota</taxon>
        <taxon>Neoptera</taxon>
        <taxon>Endopterygota</taxon>
        <taxon>Diptera</taxon>
        <taxon>Brachycera</taxon>
        <taxon>Muscomorpha</taxon>
        <taxon>Ephydroidea</taxon>
        <taxon>Drosophilidae</taxon>
        <taxon>Drosophila</taxon>
    </lineage>
</organism>
<dbReference type="PANTHER" id="PTHR48421">
    <property type="entry name" value="MYCBP-ASSOCIATED PROTEIN"/>
    <property type="match status" value="1"/>
</dbReference>
<evidence type="ECO:0000313" key="2">
    <source>
        <dbReference type="Proteomes" id="UP000295192"/>
    </source>
</evidence>
<dbReference type="PANTHER" id="PTHR48421:SF1">
    <property type="entry name" value="MYCBP-ASSOCIATED PROTEIN"/>
    <property type="match status" value="1"/>
</dbReference>
<dbReference type="STRING" id="7232.A0A484BFP0"/>
<proteinExistence type="predicted"/>
<comment type="caution">
    <text evidence="1">The sequence shown here is derived from an EMBL/GenBank/DDBJ whole genome shotgun (WGS) entry which is preliminary data.</text>
</comment>
<protein>
    <recommendedName>
        <fullName evidence="3">MYCBP-associated protein</fullName>
    </recommendedName>
</protein>
<evidence type="ECO:0008006" key="3">
    <source>
        <dbReference type="Google" id="ProtNLM"/>
    </source>
</evidence>
<dbReference type="InterPro" id="IPR032707">
    <property type="entry name" value="MYCBPAP"/>
</dbReference>